<evidence type="ECO:0000259" key="1">
    <source>
        <dbReference type="Pfam" id="PF12770"/>
    </source>
</evidence>
<proteinExistence type="predicted"/>
<feature type="domain" description="CHAT" evidence="1">
    <location>
        <begin position="68"/>
        <end position="209"/>
    </location>
</feature>
<evidence type="ECO:0000313" key="3">
    <source>
        <dbReference type="Proteomes" id="UP000578449"/>
    </source>
</evidence>
<evidence type="ECO:0000313" key="2">
    <source>
        <dbReference type="EMBL" id="MBB5134423.1"/>
    </source>
</evidence>
<dbReference type="AlphaFoldDB" id="A0A840P938"/>
<dbReference type="InterPro" id="IPR024983">
    <property type="entry name" value="CHAT_dom"/>
</dbReference>
<dbReference type="Pfam" id="PF12770">
    <property type="entry name" value="CHAT"/>
    <property type="match status" value="1"/>
</dbReference>
<comment type="caution">
    <text evidence="2">The sequence shown here is derived from an EMBL/GenBank/DDBJ whole genome shotgun (WGS) entry which is preliminary data.</text>
</comment>
<gene>
    <name evidence="2" type="ORF">HNP84_004155</name>
</gene>
<dbReference type="EMBL" id="JACHGN010000008">
    <property type="protein sequence ID" value="MBB5134423.1"/>
    <property type="molecule type" value="Genomic_DNA"/>
</dbReference>
<keyword evidence="3" id="KW-1185">Reference proteome</keyword>
<sequence length="228" mass="24023">MYWRAACRTIADGAFPESSIAVLLREALRHYPGNAALLALAGEPSRQNSEVRVLCLAAQPGDKARLRLGAEYREIVRETRGSRVVPTIRQAVQYEDLDACLYDARPHILHFSGHGTAGGEILLEDHGGFGHPLGAAALARVLAAFGRLSAIVLGSCHTAAAARPLLAVSDVVVGASGPLHDICALHFTRHLYRGVAAGEPVARAFAAATAVLDGLGCPPHEFAIEEAA</sequence>
<organism evidence="2 3">
    <name type="scientific">Thermocatellispora tengchongensis</name>
    <dbReference type="NCBI Taxonomy" id="1073253"/>
    <lineage>
        <taxon>Bacteria</taxon>
        <taxon>Bacillati</taxon>
        <taxon>Actinomycetota</taxon>
        <taxon>Actinomycetes</taxon>
        <taxon>Streptosporangiales</taxon>
        <taxon>Streptosporangiaceae</taxon>
        <taxon>Thermocatellispora</taxon>
    </lineage>
</organism>
<name>A0A840P938_9ACTN</name>
<dbReference type="Proteomes" id="UP000578449">
    <property type="component" value="Unassembled WGS sequence"/>
</dbReference>
<reference evidence="2 3" key="1">
    <citation type="submission" date="2020-08" db="EMBL/GenBank/DDBJ databases">
        <title>Genomic Encyclopedia of Type Strains, Phase IV (KMG-IV): sequencing the most valuable type-strain genomes for metagenomic binning, comparative biology and taxonomic classification.</title>
        <authorList>
            <person name="Goeker M."/>
        </authorList>
    </citation>
    <scope>NUCLEOTIDE SEQUENCE [LARGE SCALE GENOMIC DNA]</scope>
    <source>
        <strain evidence="2 3">DSM 45615</strain>
    </source>
</reference>
<dbReference type="RefSeq" id="WP_185051329.1">
    <property type="nucleotide sequence ID" value="NZ_JBHTGG010000001.1"/>
</dbReference>
<protein>
    <recommendedName>
        <fullName evidence="1">CHAT domain-containing protein</fullName>
    </recommendedName>
</protein>
<accession>A0A840P938</accession>